<name>A0A0P1B806_9BASI</name>
<dbReference type="InterPro" id="IPR036322">
    <property type="entry name" value="WD40_repeat_dom_sf"/>
</dbReference>
<proteinExistence type="predicted"/>
<protein>
    <submittedName>
        <fullName evidence="2">WD40/YVTN repeat-like-containing domain</fullName>
    </submittedName>
</protein>
<dbReference type="Proteomes" id="UP000054845">
    <property type="component" value="Unassembled WGS sequence"/>
</dbReference>
<feature type="region of interest" description="Disordered" evidence="1">
    <location>
        <begin position="459"/>
        <end position="511"/>
    </location>
</feature>
<organism evidence="2 3">
    <name type="scientific">Ceraceosorus bombacis</name>
    <dbReference type="NCBI Taxonomy" id="401625"/>
    <lineage>
        <taxon>Eukaryota</taxon>
        <taxon>Fungi</taxon>
        <taxon>Dikarya</taxon>
        <taxon>Basidiomycota</taxon>
        <taxon>Ustilaginomycotina</taxon>
        <taxon>Exobasidiomycetes</taxon>
        <taxon>Ceraceosorales</taxon>
        <taxon>Ceraceosoraceae</taxon>
        <taxon>Ceraceosorus</taxon>
    </lineage>
</organism>
<dbReference type="OrthoDB" id="10250769at2759"/>
<sequence length="815" mass="87703">METTFGEALAAGTSPHSANLAGRKDAHGTEGKLSLQAISIQAPLWRRVIEAAHSNGITLPRAPRNSEVKHSESAEELEWCALYGLSNTPDARRLPWNYSLRAHADRITCLKLVAGPSRRARKRRRTCETPHEASSASHTVEGVRGRYRRQAWLITGAIDGWVRVWDIGRMIEEEQGKSRMKAREDSVSRGPPSDAATESPASLSDQLDLMSLESQRTGSTTPVQSKPPILGGDPLPLLTPRRRAGGSANGPPESHARLAGREYLVCSICTAADVTALDAELVHTFRDGTGQGERTKLRIACGSYYGDAAVTLYELELPEEEEEEAASETSRERRGCARDATLVSTLSPSAWCGVQCLVLRGSLIAVGTYTGLIHLWQTGIDPSSSTSRETATVDKAKEWKHVIERPERKSVAALRLELGKQDDGTLPCLLLVTRTGELEWWTLALPESAGEMGQHVPLSTQSSLQADTNDGATSDSLESFAPVRSGPHSTLRSRKDVVVEPGQESDPEPQMLSRFSLGDGLTPMLGLGFSEPDDDVAGRLTRRKRPGKDRCLSLMLGDMTGVSHWQFSLPKESSSDWEMRLPYISEPVRVGRREVVNERPIGLAFGQSGDRAIFHSSLGGVPPLCCVRLYHADRSDMAIISPFEGLAEKSSLPWQAGMRRGVNGAERLPSAAGSAPLPSPTSTNLSVDTESEQLGTPSASAGPTSSSNLSSALAGLRGRQRPAVGGSTMRMFEPPPEDSGSASKSALQIDTNAAESEQAAVSTSTFTSNAPAHQHGIKRADILTEAAYADSLGITIFATARGYLHITDWCTSAPT</sequence>
<dbReference type="EMBL" id="CCYA01000065">
    <property type="protein sequence ID" value="CEH11879.1"/>
    <property type="molecule type" value="Genomic_DNA"/>
</dbReference>
<dbReference type="SUPFAM" id="SSF50978">
    <property type="entry name" value="WD40 repeat-like"/>
    <property type="match status" value="1"/>
</dbReference>
<feature type="compositionally biased region" description="Polar residues" evidence="1">
    <location>
        <begin position="684"/>
        <end position="694"/>
    </location>
</feature>
<feature type="compositionally biased region" description="Polar residues" evidence="1">
    <location>
        <begin position="212"/>
        <end position="224"/>
    </location>
</feature>
<feature type="compositionally biased region" description="Basic and acidic residues" evidence="1">
    <location>
        <begin position="175"/>
        <end position="187"/>
    </location>
</feature>
<evidence type="ECO:0000256" key="1">
    <source>
        <dbReference type="SAM" id="MobiDB-lite"/>
    </source>
</evidence>
<evidence type="ECO:0000313" key="3">
    <source>
        <dbReference type="Proteomes" id="UP000054845"/>
    </source>
</evidence>
<feature type="region of interest" description="Disordered" evidence="1">
    <location>
        <begin position="175"/>
        <end position="255"/>
    </location>
</feature>
<evidence type="ECO:0000313" key="2">
    <source>
        <dbReference type="EMBL" id="CEH11879.1"/>
    </source>
</evidence>
<feature type="compositionally biased region" description="Low complexity" evidence="1">
    <location>
        <begin position="695"/>
        <end position="716"/>
    </location>
</feature>
<feature type="region of interest" description="Disordered" evidence="1">
    <location>
        <begin position="1"/>
        <end position="25"/>
    </location>
</feature>
<dbReference type="STRING" id="401625.A0A0P1B806"/>
<dbReference type="AlphaFoldDB" id="A0A0P1B806"/>
<feature type="compositionally biased region" description="Low complexity" evidence="1">
    <location>
        <begin position="227"/>
        <end position="239"/>
    </location>
</feature>
<feature type="compositionally biased region" description="Polar residues" evidence="1">
    <location>
        <begin position="740"/>
        <end position="756"/>
    </location>
</feature>
<keyword evidence="3" id="KW-1185">Reference proteome</keyword>
<feature type="region of interest" description="Disordered" evidence="1">
    <location>
        <begin position="666"/>
        <end position="756"/>
    </location>
</feature>
<accession>A0A0P1B806</accession>
<feature type="compositionally biased region" description="Low complexity" evidence="1">
    <location>
        <begin position="668"/>
        <end position="683"/>
    </location>
</feature>
<reference evidence="2 3" key="1">
    <citation type="submission" date="2014-09" db="EMBL/GenBank/DDBJ databases">
        <authorList>
            <person name="Magalhaes I.L.F."/>
            <person name="Oliveira U."/>
            <person name="Santos F.R."/>
            <person name="Vidigal T.H.D.A."/>
            <person name="Brescovit A.D."/>
            <person name="Santos A.J."/>
        </authorList>
    </citation>
    <scope>NUCLEOTIDE SEQUENCE [LARGE SCALE GENOMIC DNA]</scope>
</reference>
<feature type="compositionally biased region" description="Polar residues" evidence="1">
    <location>
        <begin position="459"/>
        <end position="477"/>
    </location>
</feature>